<dbReference type="AlphaFoldDB" id="A0A5N6HJ92"/>
<accession>A0A5N6HJ92</accession>
<protein>
    <submittedName>
        <fullName evidence="2">Uncharacterized protein</fullName>
    </submittedName>
</protein>
<dbReference type="InterPro" id="IPR002110">
    <property type="entry name" value="Ankyrin_rpt"/>
</dbReference>
<organism evidence="2">
    <name type="scientific">Aspergillus flavus</name>
    <dbReference type="NCBI Taxonomy" id="5059"/>
    <lineage>
        <taxon>Eukaryota</taxon>
        <taxon>Fungi</taxon>
        <taxon>Dikarya</taxon>
        <taxon>Ascomycota</taxon>
        <taxon>Pezizomycotina</taxon>
        <taxon>Eurotiomycetes</taxon>
        <taxon>Eurotiomycetidae</taxon>
        <taxon>Eurotiales</taxon>
        <taxon>Aspergillaceae</taxon>
        <taxon>Aspergillus</taxon>
        <taxon>Aspergillus subgen. Circumdati</taxon>
    </lineage>
</organism>
<feature type="coiled-coil region" evidence="1">
    <location>
        <begin position="97"/>
        <end position="132"/>
    </location>
</feature>
<keyword evidence="1" id="KW-0175">Coiled coil</keyword>
<evidence type="ECO:0000313" key="2">
    <source>
        <dbReference type="EMBL" id="KAB8253390.1"/>
    </source>
</evidence>
<sequence length="156" mass="18053">MWEGPQPNLLDPNAVWCDNTPLLNAVWNNCDEAVKIFLDDPRVDVNFIISKEQMTALMQAELQEYRSIADLLLAHGADPDLPHCTGMTPRMIREIPREQWRVKRNEYSERLNEVMEARCQAEKSNLRDLLEATRARMRARRAARAAEHQNPSSQVE</sequence>
<gene>
    <name evidence="2" type="ORF">BDV35DRAFT_5277</name>
</gene>
<dbReference type="InterPro" id="IPR036770">
    <property type="entry name" value="Ankyrin_rpt-contain_sf"/>
</dbReference>
<evidence type="ECO:0000256" key="1">
    <source>
        <dbReference type="SAM" id="Coils"/>
    </source>
</evidence>
<name>A0A5N6HJ92_ASPFL</name>
<dbReference type="Gene3D" id="1.25.40.20">
    <property type="entry name" value="Ankyrin repeat-containing domain"/>
    <property type="match status" value="1"/>
</dbReference>
<dbReference type="Proteomes" id="UP000325434">
    <property type="component" value="Unassembled WGS sequence"/>
</dbReference>
<proteinExistence type="predicted"/>
<reference evidence="2" key="1">
    <citation type="submission" date="2019-04" db="EMBL/GenBank/DDBJ databases">
        <title>Friends and foes A comparative genomics study of 23 Aspergillus species from section Flavi.</title>
        <authorList>
            <consortium name="DOE Joint Genome Institute"/>
            <person name="Kjaerbolling I."/>
            <person name="Vesth T."/>
            <person name="Frisvad J.C."/>
            <person name="Nybo J.L."/>
            <person name="Theobald S."/>
            <person name="Kildgaard S."/>
            <person name="Isbrandt T."/>
            <person name="Kuo A."/>
            <person name="Sato A."/>
            <person name="Lyhne E.K."/>
            <person name="Kogle M.E."/>
            <person name="Wiebenga A."/>
            <person name="Kun R.S."/>
            <person name="Lubbers R.J."/>
            <person name="Makela M.R."/>
            <person name="Barry K."/>
            <person name="Chovatia M."/>
            <person name="Clum A."/>
            <person name="Daum C."/>
            <person name="Haridas S."/>
            <person name="He G."/>
            <person name="LaButti K."/>
            <person name="Lipzen A."/>
            <person name="Mondo S."/>
            <person name="Riley R."/>
            <person name="Salamov A."/>
            <person name="Simmons B.A."/>
            <person name="Magnuson J.K."/>
            <person name="Henrissat B."/>
            <person name="Mortensen U.H."/>
            <person name="Larsen T.O."/>
            <person name="Devries R.P."/>
            <person name="Grigoriev I.V."/>
            <person name="Machida M."/>
            <person name="Baker S.E."/>
            <person name="Andersen M.R."/>
        </authorList>
    </citation>
    <scope>NUCLEOTIDE SEQUENCE [LARGE SCALE GENOMIC DNA]</scope>
    <source>
        <strain evidence="2">CBS 121.62</strain>
    </source>
</reference>
<dbReference type="Pfam" id="PF12796">
    <property type="entry name" value="Ank_2"/>
    <property type="match status" value="1"/>
</dbReference>
<dbReference type="EMBL" id="ML734551">
    <property type="protein sequence ID" value="KAB8253390.1"/>
    <property type="molecule type" value="Genomic_DNA"/>
</dbReference>
<dbReference type="SUPFAM" id="SSF48403">
    <property type="entry name" value="Ankyrin repeat"/>
    <property type="match status" value="1"/>
</dbReference>